<evidence type="ECO:0000313" key="3">
    <source>
        <dbReference type="Proteomes" id="UP000049455"/>
    </source>
</evidence>
<evidence type="ECO:0000259" key="1">
    <source>
        <dbReference type="Pfam" id="PF01609"/>
    </source>
</evidence>
<dbReference type="Pfam" id="PF01609">
    <property type="entry name" value="DDE_Tnp_1"/>
    <property type="match status" value="1"/>
</dbReference>
<dbReference type="GO" id="GO:0006313">
    <property type="term" value="P:DNA transposition"/>
    <property type="evidence" value="ECO:0007669"/>
    <property type="project" value="InterPro"/>
</dbReference>
<dbReference type="GO" id="GO:0004803">
    <property type="term" value="F:transposase activity"/>
    <property type="evidence" value="ECO:0007669"/>
    <property type="project" value="InterPro"/>
</dbReference>
<organism evidence="2 3">
    <name type="scientific">Jannaschia seosinensis</name>
    <dbReference type="NCBI Taxonomy" id="313367"/>
    <lineage>
        <taxon>Bacteria</taxon>
        <taxon>Pseudomonadati</taxon>
        <taxon>Pseudomonadota</taxon>
        <taxon>Alphaproteobacteria</taxon>
        <taxon>Rhodobacterales</taxon>
        <taxon>Roseobacteraceae</taxon>
        <taxon>Jannaschia</taxon>
    </lineage>
</organism>
<dbReference type="Proteomes" id="UP000049455">
    <property type="component" value="Unassembled WGS sequence"/>
</dbReference>
<dbReference type="AlphaFoldDB" id="A0A0M7B6I1"/>
<dbReference type="InterPro" id="IPR002559">
    <property type="entry name" value="Transposase_11"/>
</dbReference>
<dbReference type="InterPro" id="IPR012337">
    <property type="entry name" value="RNaseH-like_sf"/>
</dbReference>
<gene>
    <name evidence="2" type="ORF">JSE7799_00124</name>
</gene>
<accession>A0A0M7B6I1</accession>
<dbReference type="InterPro" id="IPR047654">
    <property type="entry name" value="IS1634_transpos"/>
</dbReference>
<keyword evidence="3" id="KW-1185">Reference proteome</keyword>
<proteinExistence type="predicted"/>
<protein>
    <submittedName>
        <fullName evidence="2">Transposase</fullName>
    </submittedName>
</protein>
<dbReference type="SUPFAM" id="SSF53098">
    <property type="entry name" value="Ribonuclease H-like"/>
    <property type="match status" value="1"/>
</dbReference>
<dbReference type="NCBIfam" id="NF033559">
    <property type="entry name" value="transpos_IS1634"/>
    <property type="match status" value="1"/>
</dbReference>
<feature type="domain" description="Transposase IS4-like" evidence="1">
    <location>
        <begin position="85"/>
        <end position="392"/>
    </location>
</feature>
<name>A0A0M7B6I1_9RHOB</name>
<dbReference type="GO" id="GO:0003677">
    <property type="term" value="F:DNA binding"/>
    <property type="evidence" value="ECO:0007669"/>
    <property type="project" value="InterPro"/>
</dbReference>
<dbReference type="PANTHER" id="PTHR34614">
    <property type="match status" value="1"/>
</dbReference>
<sequence length="454" mass="50802">MQQALRSSRRGFDAEALIRAMVFNRLCAPESKLGCLRWLETVAMFGMPQTPTHQQLLRAMEALMDNLDPVEAALSRQFRPLLDRDLSIVFYDLTTVRIHGEGEVADDLRAFGMNKERGGIARQFVLGVVQTAEGLPLLHTVHPGNVAETKTLQGMLEKVLARFPIQRVVLVADRGLLSLDNIAELTSVAERSERTLEFILAVPARRYVDLVETFQNLAFHEGVAEATFAGHRLIVAHDPLRAEDQSLKRRARIGELEAMAERMVGKLDAQDEGQTARGRRASDRGAYSRFARTVADAELTRFIKPDLHSDRFSHTIDEAAIRNAELFDGKLAVLTNAPDIAPAEAIARYKALADIERGFRVLKSDIEIAPVHHRLPERIRAHAMICFLALVLYRVMRMRLKTHGHSASPRTALDLLARIQKHTAHIGERSFHGTSKTTPEQLDLFDALSLTKPT</sequence>
<dbReference type="PANTHER" id="PTHR34614:SF2">
    <property type="entry name" value="TRANSPOSASE IS4-LIKE DOMAIN-CONTAINING PROTEIN"/>
    <property type="match status" value="1"/>
</dbReference>
<reference evidence="2 3" key="1">
    <citation type="submission" date="2015-09" db="EMBL/GenBank/DDBJ databases">
        <authorList>
            <person name="Jackson K.R."/>
            <person name="Lunt B.L."/>
            <person name="Fisher J.N.B."/>
            <person name="Gardner A.V."/>
            <person name="Bailey M.E."/>
            <person name="Deus L.M."/>
            <person name="Earl A.S."/>
            <person name="Gibby P.D."/>
            <person name="Hartmann K.A."/>
            <person name="Liu J.E."/>
            <person name="Manci A.M."/>
            <person name="Nielsen D.A."/>
            <person name="Solomon M.B."/>
            <person name="Breakwell D.P."/>
            <person name="Burnett S.H."/>
            <person name="Grose J.H."/>
        </authorList>
    </citation>
    <scope>NUCLEOTIDE SEQUENCE [LARGE SCALE GENOMIC DNA]</scope>
    <source>
        <strain evidence="2 3">CECT 7799</strain>
    </source>
</reference>
<dbReference type="STRING" id="313367.JSE7799_00124"/>
<dbReference type="EMBL" id="CYPR01000004">
    <property type="protein sequence ID" value="CUH09926.1"/>
    <property type="molecule type" value="Genomic_DNA"/>
</dbReference>
<evidence type="ECO:0000313" key="2">
    <source>
        <dbReference type="EMBL" id="CUH09926.1"/>
    </source>
</evidence>